<keyword evidence="1" id="KW-0472">Membrane</keyword>
<evidence type="ECO:0000313" key="2">
    <source>
        <dbReference type="EMBL" id="AYG62194.1"/>
    </source>
</evidence>
<accession>A0A387G1G5</accession>
<keyword evidence="2" id="KW-0614">Plasmid</keyword>
<keyword evidence="1" id="KW-0812">Transmembrane</keyword>
<protein>
    <submittedName>
        <fullName evidence="2">DUF2474 family protein</fullName>
    </submittedName>
</protein>
<dbReference type="AlphaFoldDB" id="A0A387G1G5"/>
<dbReference type="EMBL" id="CP032695">
    <property type="protein sequence ID" value="AYG62194.1"/>
    <property type="molecule type" value="Genomic_DNA"/>
</dbReference>
<evidence type="ECO:0000313" key="3">
    <source>
        <dbReference type="Proteomes" id="UP000282195"/>
    </source>
</evidence>
<keyword evidence="1" id="KW-1133">Transmembrane helix</keyword>
<dbReference type="InterPro" id="IPR018895">
    <property type="entry name" value="DUF2474"/>
</dbReference>
<organism evidence="2 3">
    <name type="scientific">Rhizobium jaguaris</name>
    <dbReference type="NCBI Taxonomy" id="1312183"/>
    <lineage>
        <taxon>Bacteria</taxon>
        <taxon>Pseudomonadati</taxon>
        <taxon>Pseudomonadota</taxon>
        <taxon>Alphaproteobacteria</taxon>
        <taxon>Hyphomicrobiales</taxon>
        <taxon>Rhizobiaceae</taxon>
        <taxon>Rhizobium/Agrobacterium group</taxon>
        <taxon>Rhizobium</taxon>
    </lineage>
</organism>
<proteinExistence type="predicted"/>
<name>A0A387G1G5_9HYPH</name>
<dbReference type="RefSeq" id="WP_120707125.1">
    <property type="nucleotide sequence ID" value="NZ_CP032695.1"/>
</dbReference>
<evidence type="ECO:0000256" key="1">
    <source>
        <dbReference type="SAM" id="Phobius"/>
    </source>
</evidence>
<dbReference type="Pfam" id="PF10617">
    <property type="entry name" value="DUF2474"/>
    <property type="match status" value="1"/>
</dbReference>
<dbReference type="Proteomes" id="UP000282195">
    <property type="component" value="Plasmid pRCCGE525c"/>
</dbReference>
<dbReference type="KEGG" id="rjg:CCGE525_25525"/>
<gene>
    <name evidence="2" type="ORF">CCGE525_25525</name>
</gene>
<reference evidence="2 3" key="1">
    <citation type="submission" date="2018-10" db="EMBL/GenBank/DDBJ databases">
        <title>Rhizobium etli, R. leguminosarum and a new Rhizobium genospecies from Phaseolus dumosus.</title>
        <authorList>
            <person name="Ramirez-Puebla S.T."/>
            <person name="Rogel-Hernandez M.A."/>
            <person name="Guerrero G."/>
            <person name="Ormeno-Orrillo E."/>
            <person name="Martinez-Romero J.C."/>
            <person name="Negrete-Yankelevich S."/>
            <person name="Martinez-Romero E."/>
        </authorList>
    </citation>
    <scope>NUCLEOTIDE SEQUENCE [LARGE SCALE GENOMIC DNA]</scope>
    <source>
        <strain evidence="2 3">CCGE525</strain>
        <plasmid evidence="3">prccge525c</plasmid>
    </source>
</reference>
<geneLocation type="plasmid" evidence="3">
    <name>prccge525c</name>
</geneLocation>
<feature type="transmembrane region" description="Helical" evidence="1">
    <location>
        <begin position="14"/>
        <end position="38"/>
    </location>
</feature>
<sequence length="46" mass="5157">MPAATTREEWLRRLGWLVLIWAASVAALAVVAMLFRLLMEFVGLAL</sequence>
<keyword evidence="3" id="KW-1185">Reference proteome</keyword>